<feature type="compositionally biased region" description="Basic and acidic residues" evidence="1">
    <location>
        <begin position="143"/>
        <end position="156"/>
    </location>
</feature>
<evidence type="ECO:0000256" key="1">
    <source>
        <dbReference type="SAM" id="MobiDB-lite"/>
    </source>
</evidence>
<feature type="compositionally biased region" description="Polar residues" evidence="1">
    <location>
        <begin position="132"/>
        <end position="141"/>
    </location>
</feature>
<feature type="region of interest" description="Disordered" evidence="1">
    <location>
        <begin position="124"/>
        <end position="165"/>
    </location>
</feature>
<keyword evidence="3" id="KW-1185">Reference proteome</keyword>
<organism evidence="2 3">
    <name type="scientific">Ceratitis capitata</name>
    <name type="common">Mediterranean fruit fly</name>
    <name type="synonym">Tephritis capitata</name>
    <dbReference type="NCBI Taxonomy" id="7213"/>
    <lineage>
        <taxon>Eukaryota</taxon>
        <taxon>Metazoa</taxon>
        <taxon>Ecdysozoa</taxon>
        <taxon>Arthropoda</taxon>
        <taxon>Hexapoda</taxon>
        <taxon>Insecta</taxon>
        <taxon>Pterygota</taxon>
        <taxon>Neoptera</taxon>
        <taxon>Endopterygota</taxon>
        <taxon>Diptera</taxon>
        <taxon>Brachycera</taxon>
        <taxon>Muscomorpha</taxon>
        <taxon>Tephritoidea</taxon>
        <taxon>Tephritidae</taxon>
        <taxon>Ceratitis</taxon>
        <taxon>Ceratitis</taxon>
    </lineage>
</organism>
<sequence length="165" mass="18654">MFEPRGCSAAAVTAVGSTAIVAALSLYGVEKKRKCNWVRMGFVVTDDAATSAPTTLVLPLWFECVTLRSEFGFDYDDDDDDNDNDDGRQSPQKPTHDKLYIPTRARCEKSNKIGVCRRPQVHKKITIRRTNKQINKPTDQATDLDRSRLNEPDDVKKKSRHLKKT</sequence>
<feature type="region of interest" description="Disordered" evidence="1">
    <location>
        <begin position="75"/>
        <end position="101"/>
    </location>
</feature>
<name>A0A811U5J2_CERCA</name>
<gene>
    <name evidence="2" type="ORF">CCAP1982_LOCUS2438</name>
</gene>
<dbReference type="Proteomes" id="UP000606786">
    <property type="component" value="Unassembled WGS sequence"/>
</dbReference>
<dbReference type="EMBL" id="CAJHJT010000001">
    <property type="protein sequence ID" value="CAD6993628.1"/>
    <property type="molecule type" value="Genomic_DNA"/>
</dbReference>
<feature type="compositionally biased region" description="Acidic residues" evidence="1">
    <location>
        <begin position="75"/>
        <end position="84"/>
    </location>
</feature>
<protein>
    <submittedName>
        <fullName evidence="2">(Mediterranean fruit fly) hypothetical protein</fullName>
    </submittedName>
</protein>
<reference evidence="2" key="1">
    <citation type="submission" date="2020-11" db="EMBL/GenBank/DDBJ databases">
        <authorList>
            <person name="Whitehead M."/>
        </authorList>
    </citation>
    <scope>NUCLEOTIDE SEQUENCE</scope>
    <source>
        <strain evidence="2">EGII</strain>
    </source>
</reference>
<proteinExistence type="predicted"/>
<dbReference type="AlphaFoldDB" id="A0A811U5J2"/>
<evidence type="ECO:0000313" key="3">
    <source>
        <dbReference type="Proteomes" id="UP000606786"/>
    </source>
</evidence>
<comment type="caution">
    <text evidence="2">The sequence shown here is derived from an EMBL/GenBank/DDBJ whole genome shotgun (WGS) entry which is preliminary data.</text>
</comment>
<evidence type="ECO:0000313" key="2">
    <source>
        <dbReference type="EMBL" id="CAD6993628.1"/>
    </source>
</evidence>
<accession>A0A811U5J2</accession>